<keyword evidence="1" id="KW-0472">Membrane</keyword>
<gene>
    <name evidence="2" type="ORF">A3A03_01565</name>
</gene>
<dbReference type="Proteomes" id="UP000176629">
    <property type="component" value="Unassembled WGS sequence"/>
</dbReference>
<feature type="transmembrane region" description="Helical" evidence="1">
    <location>
        <begin position="12"/>
        <end position="32"/>
    </location>
</feature>
<dbReference type="EMBL" id="MFUX01000009">
    <property type="protein sequence ID" value="OGI94811.1"/>
    <property type="molecule type" value="Genomic_DNA"/>
</dbReference>
<keyword evidence="1" id="KW-1133">Transmembrane helix</keyword>
<proteinExistence type="predicted"/>
<dbReference type="STRING" id="1801773.A3A03_01565"/>
<keyword evidence="1" id="KW-0812">Transmembrane</keyword>
<organism evidence="2 3">
    <name type="scientific">Candidatus Nomurabacteria bacterium RIFCSPLOWO2_01_FULL_40_18</name>
    <dbReference type="NCBI Taxonomy" id="1801773"/>
    <lineage>
        <taxon>Bacteria</taxon>
        <taxon>Candidatus Nomuraibacteriota</taxon>
    </lineage>
</organism>
<evidence type="ECO:0000256" key="1">
    <source>
        <dbReference type="SAM" id="Phobius"/>
    </source>
</evidence>
<dbReference type="AlphaFoldDB" id="A0A1F6XLE1"/>
<name>A0A1F6XLE1_9BACT</name>
<evidence type="ECO:0000313" key="3">
    <source>
        <dbReference type="Proteomes" id="UP000176629"/>
    </source>
</evidence>
<protein>
    <submittedName>
        <fullName evidence="2">Uncharacterized protein</fullName>
    </submittedName>
</protein>
<sequence>MKFMISYINEILDLITKLIPILSVFLLGYFYWKIRIIDREIERLNKNFEGERNNKRGQGRGIPETIINGQIEELKKVKNETVAPLEREKHRLLTKIPFIK</sequence>
<evidence type="ECO:0000313" key="2">
    <source>
        <dbReference type="EMBL" id="OGI94811.1"/>
    </source>
</evidence>
<comment type="caution">
    <text evidence="2">The sequence shown here is derived from an EMBL/GenBank/DDBJ whole genome shotgun (WGS) entry which is preliminary data.</text>
</comment>
<accession>A0A1F6XLE1</accession>
<reference evidence="2 3" key="1">
    <citation type="journal article" date="2016" name="Nat. Commun.">
        <title>Thousands of microbial genomes shed light on interconnected biogeochemical processes in an aquifer system.</title>
        <authorList>
            <person name="Anantharaman K."/>
            <person name="Brown C.T."/>
            <person name="Hug L.A."/>
            <person name="Sharon I."/>
            <person name="Castelle C.J."/>
            <person name="Probst A.J."/>
            <person name="Thomas B.C."/>
            <person name="Singh A."/>
            <person name="Wilkins M.J."/>
            <person name="Karaoz U."/>
            <person name="Brodie E.L."/>
            <person name="Williams K.H."/>
            <person name="Hubbard S.S."/>
            <person name="Banfield J.F."/>
        </authorList>
    </citation>
    <scope>NUCLEOTIDE SEQUENCE [LARGE SCALE GENOMIC DNA]</scope>
</reference>